<keyword evidence="1" id="KW-0472">Membrane</keyword>
<feature type="transmembrane region" description="Helical" evidence="1">
    <location>
        <begin position="238"/>
        <end position="257"/>
    </location>
</feature>
<accession>A0A5B7X001</accession>
<sequence>MKEIIELAGPEIIYLRVVNWILLFGTMLLPFAFLKVKQERWMIFFYFALALILYTPFNANILGYDTLSIFINTLLFSLTALYLRTGRMYLIPVLSFICAAAVLIRLPNILGIPLVFLFLLVIERLKLGKLNVKVLVFPGLFLGLSMLVMTAGYSIYYKTWEQFIQATSNSNSHDLLLLFSNYFRDGLKLIGFVFLIVFGFFVYRKLPSHRVVLLKDAGLFLFLVVCLLFFVGYSKFSVNYALFLVALAISFVLIQVWEGRGERISARKLILILFLFFLFINPLGSNTGLLKAYSLLLLFPFVLSISAVKEKKYWLILAAVLIPFSVVTKVFGVYEDKNLMDLEEEVKLEKLSPIHTNSERANFLKETDAAVQNLTAQGIEVFFYGDKAHIFHYLYPKTYLDLSSFFQPVDDLVFFDEIEKVLQGKESVAVFVVNSYPENSPSPLSLFELAMIKNGFEKVEDESIRYYFRIAKSEN</sequence>
<protein>
    <recommendedName>
        <fullName evidence="4">Glycosyltransferase RgtA/B/C/D-like domain-containing protein</fullName>
    </recommendedName>
</protein>
<feature type="transmembrane region" description="Helical" evidence="1">
    <location>
        <begin position="12"/>
        <end position="34"/>
    </location>
</feature>
<feature type="transmembrane region" description="Helical" evidence="1">
    <location>
        <begin position="269"/>
        <end position="284"/>
    </location>
</feature>
<keyword evidence="3" id="KW-1185">Reference proteome</keyword>
<evidence type="ECO:0000313" key="2">
    <source>
        <dbReference type="EMBL" id="QCY68639.1"/>
    </source>
</evidence>
<evidence type="ECO:0000313" key="3">
    <source>
        <dbReference type="Proteomes" id="UP000309016"/>
    </source>
</evidence>
<evidence type="ECO:0000256" key="1">
    <source>
        <dbReference type="SAM" id="Phobius"/>
    </source>
</evidence>
<name>A0A5B7X001_9FLAO</name>
<keyword evidence="1" id="KW-0812">Transmembrane</keyword>
<feature type="transmembrane region" description="Helical" evidence="1">
    <location>
        <begin position="40"/>
        <end position="57"/>
    </location>
</feature>
<dbReference type="Proteomes" id="UP000309016">
    <property type="component" value="Chromosome"/>
</dbReference>
<dbReference type="EMBL" id="CP040812">
    <property type="protein sequence ID" value="QCY68639.1"/>
    <property type="molecule type" value="Genomic_DNA"/>
</dbReference>
<feature type="transmembrane region" description="Helical" evidence="1">
    <location>
        <begin position="186"/>
        <end position="203"/>
    </location>
</feature>
<proteinExistence type="predicted"/>
<feature type="transmembrane region" description="Helical" evidence="1">
    <location>
        <begin position="89"/>
        <end position="122"/>
    </location>
</feature>
<dbReference type="KEGG" id="afla:FHG64_04085"/>
<organism evidence="2 3">
    <name type="scientific">Antarcticibacterium flavum</name>
    <dbReference type="NCBI Taxonomy" id="2058175"/>
    <lineage>
        <taxon>Bacteria</taxon>
        <taxon>Pseudomonadati</taxon>
        <taxon>Bacteroidota</taxon>
        <taxon>Flavobacteriia</taxon>
        <taxon>Flavobacteriales</taxon>
        <taxon>Flavobacteriaceae</taxon>
        <taxon>Antarcticibacterium</taxon>
    </lineage>
</organism>
<dbReference type="OrthoDB" id="1437856at2"/>
<keyword evidence="1" id="KW-1133">Transmembrane helix</keyword>
<gene>
    <name evidence="2" type="ORF">FHG64_04085</name>
</gene>
<feature type="transmembrane region" description="Helical" evidence="1">
    <location>
        <begin position="134"/>
        <end position="156"/>
    </location>
</feature>
<feature type="transmembrane region" description="Helical" evidence="1">
    <location>
        <begin position="64"/>
        <end position="83"/>
    </location>
</feature>
<feature type="transmembrane region" description="Helical" evidence="1">
    <location>
        <begin position="315"/>
        <end position="334"/>
    </location>
</feature>
<evidence type="ECO:0008006" key="4">
    <source>
        <dbReference type="Google" id="ProtNLM"/>
    </source>
</evidence>
<dbReference type="RefSeq" id="WP_139065225.1">
    <property type="nucleotide sequence ID" value="NZ_CP040812.1"/>
</dbReference>
<reference evidence="2 3" key="1">
    <citation type="submission" date="2019-06" db="EMBL/GenBank/DDBJ databases">
        <title>Complete genome sequence of Antarcticibacterium flavum KCTC 52984T from an Antarctic marine sediment.</title>
        <authorList>
            <person name="Lee Y.M."/>
            <person name="Shin S.C."/>
        </authorList>
    </citation>
    <scope>NUCLEOTIDE SEQUENCE [LARGE SCALE GENOMIC DNA]</scope>
    <source>
        <strain evidence="2 3">KCTC 52984</strain>
    </source>
</reference>
<dbReference type="AlphaFoldDB" id="A0A5B7X001"/>
<feature type="transmembrane region" description="Helical" evidence="1">
    <location>
        <begin position="212"/>
        <end position="232"/>
    </location>
</feature>